<dbReference type="OrthoDB" id="2674779at2759"/>
<sequence length="450" mass="50310">MTRPTSAASQSQVTGGTIHTQGSLHSRSPADSLDEPISAGMRRRRSSSADHSNPFLLTPRVSKRLKVYATRVAEETGVSEKPLHDFIDTGGIYHMLIDLKVCMLLNSVVNRETILNDLKELLESKDFKSALQNRLTACMLSPNLTAYVTDTHEHIMDFIKTHNEVFKIPKSLFEDAELSTQFSTVVSDLLACIRGNLKNKLVLLISKHLSIMDTAKSLAHSCIEVDASHWNRYAFLRRCLRIFLIGRSDYKNIPLKNLYSPSLLPSLHRDLRIKVGEALDINMELDDEPTIQENANEVRENSEGGLDNGDGAGADTNVPDPSHDADLDGDEDENRDNGLNSGTDEGDIDTEGSGFGGNRKRPKYTSTKFWNFVDDSLEAVRSMAKELAKAKVEEGGDYDTAYEDATRNILVEYFQQDLAEFPGRRTVPKLLSTYNPQWQTTIQTKLLWTT</sequence>
<evidence type="ECO:0000313" key="2">
    <source>
        <dbReference type="EMBL" id="KIK36596.1"/>
    </source>
</evidence>
<protein>
    <submittedName>
        <fullName evidence="2">Uncharacterized protein</fullName>
    </submittedName>
</protein>
<proteinExistence type="predicted"/>
<name>A0A0D0A4P7_9AGAM</name>
<organism evidence="2 3">
    <name type="scientific">Suillus luteus UH-Slu-Lm8-n1</name>
    <dbReference type="NCBI Taxonomy" id="930992"/>
    <lineage>
        <taxon>Eukaryota</taxon>
        <taxon>Fungi</taxon>
        <taxon>Dikarya</taxon>
        <taxon>Basidiomycota</taxon>
        <taxon>Agaricomycotina</taxon>
        <taxon>Agaricomycetes</taxon>
        <taxon>Agaricomycetidae</taxon>
        <taxon>Boletales</taxon>
        <taxon>Suillineae</taxon>
        <taxon>Suillaceae</taxon>
        <taxon>Suillus</taxon>
    </lineage>
</organism>
<dbReference type="HOGENOM" id="CLU_043184_0_0_1"/>
<evidence type="ECO:0000313" key="3">
    <source>
        <dbReference type="Proteomes" id="UP000054485"/>
    </source>
</evidence>
<reference evidence="3" key="2">
    <citation type="submission" date="2015-01" db="EMBL/GenBank/DDBJ databases">
        <title>Evolutionary Origins and Diversification of the Mycorrhizal Mutualists.</title>
        <authorList>
            <consortium name="DOE Joint Genome Institute"/>
            <consortium name="Mycorrhizal Genomics Consortium"/>
            <person name="Kohler A."/>
            <person name="Kuo A."/>
            <person name="Nagy L.G."/>
            <person name="Floudas D."/>
            <person name="Copeland A."/>
            <person name="Barry K.W."/>
            <person name="Cichocki N."/>
            <person name="Veneault-Fourrey C."/>
            <person name="LaButti K."/>
            <person name="Lindquist E.A."/>
            <person name="Lipzen A."/>
            <person name="Lundell T."/>
            <person name="Morin E."/>
            <person name="Murat C."/>
            <person name="Riley R."/>
            <person name="Ohm R."/>
            <person name="Sun H."/>
            <person name="Tunlid A."/>
            <person name="Henrissat B."/>
            <person name="Grigoriev I.V."/>
            <person name="Hibbett D.S."/>
            <person name="Martin F."/>
        </authorList>
    </citation>
    <scope>NUCLEOTIDE SEQUENCE [LARGE SCALE GENOMIC DNA]</scope>
    <source>
        <strain evidence="3">UH-Slu-Lm8-n1</strain>
    </source>
</reference>
<dbReference type="Proteomes" id="UP000054485">
    <property type="component" value="Unassembled WGS sequence"/>
</dbReference>
<feature type="region of interest" description="Disordered" evidence="1">
    <location>
        <begin position="299"/>
        <end position="360"/>
    </location>
</feature>
<gene>
    <name evidence="2" type="ORF">CY34DRAFT_16277</name>
</gene>
<feature type="compositionally biased region" description="Polar residues" evidence="1">
    <location>
        <begin position="1"/>
        <end position="26"/>
    </location>
</feature>
<evidence type="ECO:0000256" key="1">
    <source>
        <dbReference type="SAM" id="MobiDB-lite"/>
    </source>
</evidence>
<dbReference type="EMBL" id="KN835515">
    <property type="protein sequence ID" value="KIK36596.1"/>
    <property type="molecule type" value="Genomic_DNA"/>
</dbReference>
<feature type="region of interest" description="Disordered" evidence="1">
    <location>
        <begin position="1"/>
        <end position="55"/>
    </location>
</feature>
<reference evidence="2 3" key="1">
    <citation type="submission" date="2014-04" db="EMBL/GenBank/DDBJ databases">
        <authorList>
            <consortium name="DOE Joint Genome Institute"/>
            <person name="Kuo A."/>
            <person name="Ruytinx J."/>
            <person name="Rineau F."/>
            <person name="Colpaert J."/>
            <person name="Kohler A."/>
            <person name="Nagy L.G."/>
            <person name="Floudas D."/>
            <person name="Copeland A."/>
            <person name="Barry K.W."/>
            <person name="Cichocki N."/>
            <person name="Veneault-Fourrey C."/>
            <person name="LaButti K."/>
            <person name="Lindquist E.A."/>
            <person name="Lipzen A."/>
            <person name="Lundell T."/>
            <person name="Morin E."/>
            <person name="Murat C."/>
            <person name="Sun H."/>
            <person name="Tunlid A."/>
            <person name="Henrissat B."/>
            <person name="Grigoriev I.V."/>
            <person name="Hibbett D.S."/>
            <person name="Martin F."/>
            <person name="Nordberg H.P."/>
            <person name="Cantor M.N."/>
            <person name="Hua S.X."/>
        </authorList>
    </citation>
    <scope>NUCLEOTIDE SEQUENCE [LARGE SCALE GENOMIC DNA]</scope>
    <source>
        <strain evidence="2 3">UH-Slu-Lm8-n1</strain>
    </source>
</reference>
<dbReference type="AlphaFoldDB" id="A0A0D0A4P7"/>
<keyword evidence="3" id="KW-1185">Reference proteome</keyword>
<accession>A0A0D0A4P7</accession>
<dbReference type="STRING" id="930992.A0A0D0A4P7"/>
<dbReference type="InParanoid" id="A0A0D0A4P7"/>